<dbReference type="AlphaFoldDB" id="A0A1H1V7E0"/>
<dbReference type="STRING" id="652787.SAMN05216490_1849"/>
<evidence type="ECO:0000259" key="1">
    <source>
        <dbReference type="Pfam" id="PF01261"/>
    </source>
</evidence>
<sequence>MIQNSRRIFLRNSAVLAAGAAFMPEHLFASAKKIERLGLQLYTVRDAMHADPAGTLKKLSDMGYFQVEHAGYSDRKFYGYSVKDFKKVLDDTHLNMTSGHVTLTQQHWNAASNDFTDEWKHAVADAAEVGQKYLISPGMDNDLLKDIDAFKKFMNVFNKCGELCHKQGLQFGYHNHDFEFATLFNGIPLYDVMLVNTDPDLVAQQMDIGNMYPTGAMPLDYIKKYPGRFELMHVKDQIKNADGKYENTVLGKGILPLKDILKEARKIGGTSQFIIEQEEYQGMDPLECSKLDLKVMNRWGY</sequence>
<dbReference type="Proteomes" id="UP000199679">
    <property type="component" value="Chromosome I"/>
</dbReference>
<dbReference type="InterPro" id="IPR050312">
    <property type="entry name" value="IolE/XylAMocC-like"/>
</dbReference>
<dbReference type="InterPro" id="IPR013022">
    <property type="entry name" value="Xyl_isomerase-like_TIM-brl"/>
</dbReference>
<dbReference type="PANTHER" id="PTHR12110:SF41">
    <property type="entry name" value="INOSOSE DEHYDRATASE"/>
    <property type="match status" value="1"/>
</dbReference>
<name>A0A1H1V7E0_MUCMA</name>
<evidence type="ECO:0000313" key="2">
    <source>
        <dbReference type="EMBL" id="SDS80642.1"/>
    </source>
</evidence>
<organism evidence="2 3">
    <name type="scientific">Mucilaginibacter mallensis</name>
    <dbReference type="NCBI Taxonomy" id="652787"/>
    <lineage>
        <taxon>Bacteria</taxon>
        <taxon>Pseudomonadati</taxon>
        <taxon>Bacteroidota</taxon>
        <taxon>Sphingobacteriia</taxon>
        <taxon>Sphingobacteriales</taxon>
        <taxon>Sphingobacteriaceae</taxon>
        <taxon>Mucilaginibacter</taxon>
    </lineage>
</organism>
<keyword evidence="3" id="KW-1185">Reference proteome</keyword>
<proteinExistence type="predicted"/>
<feature type="domain" description="Xylose isomerase-like TIM barrel" evidence="1">
    <location>
        <begin position="57"/>
        <end position="285"/>
    </location>
</feature>
<keyword evidence="2" id="KW-0413">Isomerase</keyword>
<evidence type="ECO:0000313" key="3">
    <source>
        <dbReference type="Proteomes" id="UP000199679"/>
    </source>
</evidence>
<dbReference type="PANTHER" id="PTHR12110">
    <property type="entry name" value="HYDROXYPYRUVATE ISOMERASE"/>
    <property type="match status" value="1"/>
</dbReference>
<dbReference type="Pfam" id="PF01261">
    <property type="entry name" value="AP_endonuc_2"/>
    <property type="match status" value="1"/>
</dbReference>
<protein>
    <submittedName>
        <fullName evidence="2">Sugar phosphate isomerase/epimerase</fullName>
    </submittedName>
</protein>
<dbReference type="PROSITE" id="PS51318">
    <property type="entry name" value="TAT"/>
    <property type="match status" value="1"/>
</dbReference>
<dbReference type="OrthoDB" id="9798407at2"/>
<gene>
    <name evidence="2" type="ORF">SAMN05216490_1849</name>
</gene>
<dbReference type="EMBL" id="LT629740">
    <property type="protein sequence ID" value="SDS80642.1"/>
    <property type="molecule type" value="Genomic_DNA"/>
</dbReference>
<dbReference type="Gene3D" id="3.20.20.150">
    <property type="entry name" value="Divalent-metal-dependent TIM barrel enzymes"/>
    <property type="match status" value="1"/>
</dbReference>
<dbReference type="SUPFAM" id="SSF51658">
    <property type="entry name" value="Xylose isomerase-like"/>
    <property type="match status" value="1"/>
</dbReference>
<dbReference type="RefSeq" id="WP_091371489.1">
    <property type="nucleotide sequence ID" value="NZ_LT629740.1"/>
</dbReference>
<accession>A0A1H1V7E0</accession>
<dbReference type="InterPro" id="IPR036237">
    <property type="entry name" value="Xyl_isomerase-like_sf"/>
</dbReference>
<dbReference type="GO" id="GO:0016853">
    <property type="term" value="F:isomerase activity"/>
    <property type="evidence" value="ECO:0007669"/>
    <property type="project" value="UniProtKB-KW"/>
</dbReference>
<dbReference type="InterPro" id="IPR006311">
    <property type="entry name" value="TAT_signal"/>
</dbReference>
<reference evidence="2 3" key="1">
    <citation type="submission" date="2016-10" db="EMBL/GenBank/DDBJ databases">
        <authorList>
            <person name="de Groot N.N."/>
        </authorList>
    </citation>
    <scope>NUCLEOTIDE SEQUENCE [LARGE SCALE GENOMIC DNA]</scope>
    <source>
        <strain evidence="2 3">MP1X4</strain>
    </source>
</reference>